<evidence type="ECO:0000313" key="1">
    <source>
        <dbReference type="EMBL" id="GEU45919.1"/>
    </source>
</evidence>
<protein>
    <submittedName>
        <fullName evidence="1">Uncharacterized protein</fullName>
    </submittedName>
</protein>
<dbReference type="AlphaFoldDB" id="A0A6L2KAC7"/>
<organism evidence="1">
    <name type="scientific">Tanacetum cinerariifolium</name>
    <name type="common">Dalmatian daisy</name>
    <name type="synonym">Chrysanthemum cinerariifolium</name>
    <dbReference type="NCBI Taxonomy" id="118510"/>
    <lineage>
        <taxon>Eukaryota</taxon>
        <taxon>Viridiplantae</taxon>
        <taxon>Streptophyta</taxon>
        <taxon>Embryophyta</taxon>
        <taxon>Tracheophyta</taxon>
        <taxon>Spermatophyta</taxon>
        <taxon>Magnoliopsida</taxon>
        <taxon>eudicotyledons</taxon>
        <taxon>Gunneridae</taxon>
        <taxon>Pentapetalae</taxon>
        <taxon>asterids</taxon>
        <taxon>campanulids</taxon>
        <taxon>Asterales</taxon>
        <taxon>Asteraceae</taxon>
        <taxon>Asteroideae</taxon>
        <taxon>Anthemideae</taxon>
        <taxon>Anthemidinae</taxon>
        <taxon>Tanacetum</taxon>
    </lineage>
</organism>
<gene>
    <name evidence="1" type="ORF">Tci_017897</name>
</gene>
<accession>A0A6L2KAC7</accession>
<proteinExistence type="predicted"/>
<dbReference type="EMBL" id="BKCJ010002053">
    <property type="protein sequence ID" value="GEU45919.1"/>
    <property type="molecule type" value="Genomic_DNA"/>
</dbReference>
<sequence>MECRVESLMRNEVLLEYEVGFTFPKRPYPDELEAPILKLIDDQEDQIRKLEEDMRKTKDTFMCLADSLIATLKVKIQAKRAHSMKIKKITKFPTHTPTVTPEILKPSMVNMVSMISNTKPTIYRYPHQHLNSDLKMPIPSSFKENKLEYEDEDEVEIKMMGTRMDKESLEHNIHKNDITLIIGHNFSPTSNPPIKLKDSGNFRTNVVKPFTVHTPPSPHVAYSRQNGAYRYYHPHLTLSVGETHLLRVK</sequence>
<comment type="caution">
    <text evidence="1">The sequence shown here is derived from an EMBL/GenBank/DDBJ whole genome shotgun (WGS) entry which is preliminary data.</text>
</comment>
<reference evidence="1" key="1">
    <citation type="journal article" date="2019" name="Sci. Rep.">
        <title>Draft genome of Tanacetum cinerariifolium, the natural source of mosquito coil.</title>
        <authorList>
            <person name="Yamashiro T."/>
            <person name="Shiraishi A."/>
            <person name="Satake H."/>
            <person name="Nakayama K."/>
        </authorList>
    </citation>
    <scope>NUCLEOTIDE SEQUENCE</scope>
</reference>
<name>A0A6L2KAC7_TANCI</name>